<reference evidence="2 3" key="1">
    <citation type="journal article" date="2019" name="Int. J. Syst. Evol. Microbiol.">
        <title>The Global Catalogue of Microorganisms (GCM) 10K type strain sequencing project: providing services to taxonomists for standard genome sequencing and annotation.</title>
        <authorList>
            <consortium name="The Broad Institute Genomics Platform"/>
            <consortium name="The Broad Institute Genome Sequencing Center for Infectious Disease"/>
            <person name="Wu L."/>
            <person name="Ma J."/>
        </authorList>
    </citation>
    <scope>NUCLEOTIDE SEQUENCE [LARGE SCALE GENOMIC DNA]</scope>
    <source>
        <strain evidence="2 3">DT55</strain>
    </source>
</reference>
<dbReference type="Gene3D" id="2.160.20.10">
    <property type="entry name" value="Single-stranded right-handed beta-helix, Pectin lyase-like"/>
    <property type="match status" value="1"/>
</dbReference>
<protein>
    <submittedName>
        <fullName evidence="2">Right-handed parallel beta-helix repeat-containing protein</fullName>
    </submittedName>
</protein>
<dbReference type="RefSeq" id="WP_276238668.1">
    <property type="nucleotide sequence ID" value="NZ_CP119989.1"/>
</dbReference>
<dbReference type="Proteomes" id="UP001596388">
    <property type="component" value="Unassembled WGS sequence"/>
</dbReference>
<evidence type="ECO:0000256" key="1">
    <source>
        <dbReference type="SAM" id="MobiDB-lite"/>
    </source>
</evidence>
<feature type="compositionally biased region" description="Low complexity" evidence="1">
    <location>
        <begin position="45"/>
        <end position="54"/>
    </location>
</feature>
<dbReference type="PROSITE" id="PS51318">
    <property type="entry name" value="TAT"/>
    <property type="match status" value="1"/>
</dbReference>
<dbReference type="InterPro" id="IPR012334">
    <property type="entry name" value="Pectin_lyas_fold"/>
</dbReference>
<dbReference type="EMBL" id="JBHTAG010000002">
    <property type="protein sequence ID" value="MFC7096874.1"/>
    <property type="molecule type" value="Genomic_DNA"/>
</dbReference>
<dbReference type="InterPro" id="IPR011050">
    <property type="entry name" value="Pectin_lyase_fold/virulence"/>
</dbReference>
<evidence type="ECO:0000313" key="3">
    <source>
        <dbReference type="Proteomes" id="UP001596388"/>
    </source>
</evidence>
<comment type="caution">
    <text evidence="2">The sequence shown here is derived from an EMBL/GenBank/DDBJ whole genome shotgun (WGS) entry which is preliminary data.</text>
</comment>
<feature type="region of interest" description="Disordered" evidence="1">
    <location>
        <begin position="457"/>
        <end position="479"/>
    </location>
</feature>
<proteinExistence type="predicted"/>
<dbReference type="InterPro" id="IPR006311">
    <property type="entry name" value="TAT_signal"/>
</dbReference>
<organism evidence="2 3">
    <name type="scientific">Halobaculum marinum</name>
    <dbReference type="NCBI Taxonomy" id="3031996"/>
    <lineage>
        <taxon>Archaea</taxon>
        <taxon>Methanobacteriati</taxon>
        <taxon>Methanobacteriota</taxon>
        <taxon>Stenosarchaea group</taxon>
        <taxon>Halobacteria</taxon>
        <taxon>Halobacteriales</taxon>
        <taxon>Haloferacaceae</taxon>
        <taxon>Halobaculum</taxon>
    </lineage>
</organism>
<gene>
    <name evidence="2" type="ORF">ACFQKD_06105</name>
</gene>
<sequence>MPPTRRSLLRRLAPLSVAVATAGCGGAPTPVPPWRDPPDDGADDTGGTTTPVDAPTRLAREWGFDDAVDLTTVGADPTGTEPIDDVVRSAVDSERLLYLPEGRYRLDETVVADGSEGVDRIGLVGENATVVPADGKDDVLFGFGAGSPVDAAYCKGITFDFSAENTGGRPLLARASDAVLIEDVTVRGEADVDQDLFRIDVTGSAGSGTVRRLRLPDGAPADTKVTGCEVGDDNRGDLSFLDCEIAGFPDNGLYADPPHGSVRVVGGSYRNNGVAGVRVNAPDGDAVIRGVHVRCDDADGAGENMRGIRLRGGRSVLVEDCFVELLEVTSSDGAITFASELGAATVRNCLIRVDTDGVNAIRIKSPAGETTSEGPFVCDSITVVGDASDGAAIEAAYRSGVSFRELCVHQSGGDRDGVNLASVDGEFVDSVVAVTGDPFVLSESRLDRRNVSVPDAPVAVGRSGQTCGDRDVGSNLDME</sequence>
<dbReference type="PROSITE" id="PS51257">
    <property type="entry name" value="PROKAR_LIPOPROTEIN"/>
    <property type="match status" value="1"/>
</dbReference>
<feature type="region of interest" description="Disordered" evidence="1">
    <location>
        <begin position="23"/>
        <end position="54"/>
    </location>
</feature>
<dbReference type="AlphaFoldDB" id="A0ABD5WZC0"/>
<evidence type="ECO:0000313" key="2">
    <source>
        <dbReference type="EMBL" id="MFC7096874.1"/>
    </source>
</evidence>
<accession>A0ABD5WZC0</accession>
<keyword evidence="3" id="KW-1185">Reference proteome</keyword>
<dbReference type="GeneID" id="79269232"/>
<dbReference type="SUPFAM" id="SSF51126">
    <property type="entry name" value="Pectin lyase-like"/>
    <property type="match status" value="1"/>
</dbReference>
<name>A0ABD5WZC0_9EURY</name>